<feature type="compositionally biased region" description="Polar residues" evidence="1">
    <location>
        <begin position="140"/>
        <end position="149"/>
    </location>
</feature>
<gene>
    <name evidence="2" type="ORF">APZ42_026592</name>
</gene>
<dbReference type="PANTHER" id="PTHR31912:SF34">
    <property type="entry name" value="NOTOCHORD-RELATED PROTEIN"/>
    <property type="match status" value="1"/>
</dbReference>
<comment type="caution">
    <text evidence="2">The sequence shown here is derived from an EMBL/GenBank/DDBJ whole genome shotgun (WGS) entry which is preliminary data.</text>
</comment>
<feature type="region of interest" description="Disordered" evidence="1">
    <location>
        <begin position="130"/>
        <end position="149"/>
    </location>
</feature>
<protein>
    <submittedName>
        <fullName evidence="2">Uncharacterized protein</fullName>
    </submittedName>
</protein>
<dbReference type="AlphaFoldDB" id="A0A164S4H4"/>
<sequence length="853" mass="98267">MYPNDSLFFSIVHREKKVPSSRNFGKKKASELISKMNSFKNSEGKLYKLTMQDFEQGYFPWFLVEGSWRKEIYLYGSFSVSDYLSLFSAQQHLNKVSHVSRLLTEKIERSARQPVQIERQGFVCETQTINDNGETHNEQTDNSTTGVNSQRDTINLQERCAEFVLKLLAEQKLNHVNVQYVTHQSKALISHCVNLKMAQVLSVLEENGIDSTCLNDVIQSHENPFIELQTQYSQNKFFVRQFEKYLNFADVSEAISKPKDNLSNIYAHFEDGLYFQGNIFFQSHPDALQLLVYIDECGMTGDRGNRSKKNKLVFVYGCLGNLERKHRSSFKSMFVISIFHNTVMTRFGLNVLLRPLVDDIKKLELGVNMSVGGKSTIVRGTLAAIVADNLASHQIGGFKVGFGKGFRKCRFCLGTSEDIKNKCFDNEFFPRTKIQHEQHCSSLHSEELRDHFQRTYGVMNDSILNELKHFHVIGGLAPDLMHDILEGLIPLILSKLIVHCIQKKYFTLNTLNDAIAKFKYGYREMVNKPCPISMSSLYSGKIDQSASQLWLMAINFPLIVGNLVDAGDETWHCFLLLLQISRLVFLDSISSSQLLILEQLIEEFIIAYKANFYQSYQKGNKNYLKKCEVTPKMHHLVHYPRFIRLLGPLTSFWCMRFEAKHSYFKSLQRRIHNFLNSPLTLATRHHQWQCNEFMCVGEKFLEFQVRKSHFTIKLLSNYACAGQIASLLNLDIISGIIVHSLKWVEIGTNKFIADKSMILVPLNNAIKRCALGLVASIISYGKKIIFVCEVYQTVDFNNHFQAIRIRKRKRRFLAAISPFHSKDFSVFQYHSAGFCRSVELYVTARTEIKYDVF</sequence>
<organism evidence="2 3">
    <name type="scientific">Daphnia magna</name>
    <dbReference type="NCBI Taxonomy" id="35525"/>
    <lineage>
        <taxon>Eukaryota</taxon>
        <taxon>Metazoa</taxon>
        <taxon>Ecdysozoa</taxon>
        <taxon>Arthropoda</taxon>
        <taxon>Crustacea</taxon>
        <taxon>Branchiopoda</taxon>
        <taxon>Diplostraca</taxon>
        <taxon>Cladocera</taxon>
        <taxon>Anomopoda</taxon>
        <taxon>Daphniidae</taxon>
        <taxon>Daphnia</taxon>
    </lineage>
</organism>
<proteinExistence type="predicted"/>
<evidence type="ECO:0000256" key="1">
    <source>
        <dbReference type="SAM" id="MobiDB-lite"/>
    </source>
</evidence>
<evidence type="ECO:0000313" key="2">
    <source>
        <dbReference type="EMBL" id="KZS09238.1"/>
    </source>
</evidence>
<dbReference type="Proteomes" id="UP000076858">
    <property type="component" value="Unassembled WGS sequence"/>
</dbReference>
<dbReference type="PANTHER" id="PTHR31912">
    <property type="entry name" value="IP13529P"/>
    <property type="match status" value="1"/>
</dbReference>
<keyword evidence="3" id="KW-1185">Reference proteome</keyword>
<dbReference type="OrthoDB" id="7699125at2759"/>
<evidence type="ECO:0000313" key="3">
    <source>
        <dbReference type="Proteomes" id="UP000076858"/>
    </source>
</evidence>
<dbReference type="EMBL" id="LRGB01002095">
    <property type="protein sequence ID" value="KZS09238.1"/>
    <property type="molecule type" value="Genomic_DNA"/>
</dbReference>
<reference evidence="2 3" key="1">
    <citation type="submission" date="2016-03" db="EMBL/GenBank/DDBJ databases">
        <title>EvidentialGene: Evidence-directed Construction of Genes on Genomes.</title>
        <authorList>
            <person name="Gilbert D.G."/>
            <person name="Choi J.-H."/>
            <person name="Mockaitis K."/>
            <person name="Colbourne J."/>
            <person name="Pfrender M."/>
        </authorList>
    </citation>
    <scope>NUCLEOTIDE SEQUENCE [LARGE SCALE GENOMIC DNA]</scope>
    <source>
        <strain evidence="2 3">Xinb3</strain>
        <tissue evidence="2">Complete organism</tissue>
    </source>
</reference>
<name>A0A164S4H4_9CRUS</name>
<accession>A0A164S4H4</accession>